<evidence type="ECO:0000256" key="1">
    <source>
        <dbReference type="ARBA" id="ARBA00009477"/>
    </source>
</evidence>
<keyword evidence="3" id="KW-0472">Membrane</keyword>
<dbReference type="Proteomes" id="UP000196655">
    <property type="component" value="Unassembled WGS sequence"/>
</dbReference>
<feature type="domain" description="CusB-like beta-barrel" evidence="5">
    <location>
        <begin position="237"/>
        <end position="310"/>
    </location>
</feature>
<dbReference type="AlphaFoldDB" id="A0A211ZQZ2"/>
<evidence type="ECO:0000259" key="5">
    <source>
        <dbReference type="Pfam" id="PF25954"/>
    </source>
</evidence>
<comment type="similarity">
    <text evidence="1">Belongs to the membrane fusion protein (MFP) (TC 8.A.1) family.</text>
</comment>
<keyword evidence="3" id="KW-0812">Transmembrane</keyword>
<dbReference type="SUPFAM" id="SSF111369">
    <property type="entry name" value="HlyD-like secretion proteins"/>
    <property type="match status" value="1"/>
</dbReference>
<dbReference type="GO" id="GO:1990281">
    <property type="term" value="C:efflux pump complex"/>
    <property type="evidence" value="ECO:0007669"/>
    <property type="project" value="TreeGrafter"/>
</dbReference>
<dbReference type="InterPro" id="IPR006143">
    <property type="entry name" value="RND_pump_MFP"/>
</dbReference>
<feature type="transmembrane region" description="Helical" evidence="3">
    <location>
        <begin position="42"/>
        <end position="62"/>
    </location>
</feature>
<dbReference type="STRING" id="1122125.GCA_000423185_00244"/>
<name>A0A211ZQZ2_9PROT</name>
<dbReference type="OrthoDB" id="9806939at2"/>
<sequence length="429" mass="45630">MYVSDYVNCNSLVYGGAPLDSRHGPATICCRQGDGSHMILRFFLVGIGLVIVVGALVGMNVMRDQGVAAFFAGQQMPPVPISAAKAEAKTWTDYLEGIGSISAVEGIDVAFEVPGTVKSIDFKANDTVQAGQRLVQLDDSIDQADLRLYQAAMDLAKRTLDRVSSLRSRGNAPQSDLDNANAELLKAQAQIARAQATIDKKAVAAPFPGIVGIRKIDVGRYVAAGDPLVTLQRLDQVYADFTLPEQAFSRISQGQKVEIRADAFPDEVFHGQVSGIEPVVDAASRMVKVRATIDNPGLKLRPGFFANVRLILPERPNVVTVPQTAITFSLYGDTVFVIREKKAEDGQPAQPAAAGGEGGQQGQAPAGPQLTVEQVFVRVGQRQGAIAEIVEGVKVGDQVVTSGQLKLQNGFPVVIDNSVDPTRPAQAGS</sequence>
<dbReference type="Pfam" id="PF25954">
    <property type="entry name" value="Beta-barrel_RND_2"/>
    <property type="match status" value="1"/>
</dbReference>
<evidence type="ECO:0000259" key="4">
    <source>
        <dbReference type="Pfam" id="PF25917"/>
    </source>
</evidence>
<dbReference type="Gene3D" id="2.40.420.20">
    <property type="match status" value="1"/>
</dbReference>
<dbReference type="PANTHER" id="PTHR30469">
    <property type="entry name" value="MULTIDRUG RESISTANCE PROTEIN MDTA"/>
    <property type="match status" value="1"/>
</dbReference>
<dbReference type="GO" id="GO:0015562">
    <property type="term" value="F:efflux transmembrane transporter activity"/>
    <property type="evidence" value="ECO:0007669"/>
    <property type="project" value="TreeGrafter"/>
</dbReference>
<proteinExistence type="inferred from homology"/>
<dbReference type="InterPro" id="IPR058625">
    <property type="entry name" value="MdtA-like_BSH"/>
</dbReference>
<evidence type="ECO:0000313" key="7">
    <source>
        <dbReference type="Proteomes" id="UP000196655"/>
    </source>
</evidence>
<gene>
    <name evidence="6" type="ORF">BWR60_08920</name>
</gene>
<dbReference type="Gene3D" id="1.10.287.470">
    <property type="entry name" value="Helix hairpin bin"/>
    <property type="match status" value="1"/>
</dbReference>
<evidence type="ECO:0000256" key="3">
    <source>
        <dbReference type="SAM" id="Phobius"/>
    </source>
</evidence>
<evidence type="ECO:0000313" key="6">
    <source>
        <dbReference type="EMBL" id="OWJ67517.1"/>
    </source>
</evidence>
<organism evidence="6 7">
    <name type="scientific">Inquilinus limosus</name>
    <dbReference type="NCBI Taxonomy" id="171674"/>
    <lineage>
        <taxon>Bacteria</taxon>
        <taxon>Pseudomonadati</taxon>
        <taxon>Pseudomonadota</taxon>
        <taxon>Alphaproteobacteria</taxon>
        <taxon>Rhodospirillales</taxon>
        <taxon>Rhodospirillaceae</taxon>
        <taxon>Inquilinus</taxon>
    </lineage>
</organism>
<keyword evidence="7" id="KW-1185">Reference proteome</keyword>
<comment type="caution">
    <text evidence="6">The sequence shown here is derived from an EMBL/GenBank/DDBJ whole genome shotgun (WGS) entry which is preliminary data.</text>
</comment>
<feature type="region of interest" description="Disordered" evidence="2">
    <location>
        <begin position="344"/>
        <end position="366"/>
    </location>
</feature>
<dbReference type="Gene3D" id="2.40.50.100">
    <property type="match status" value="1"/>
</dbReference>
<dbReference type="NCBIfam" id="TIGR01730">
    <property type="entry name" value="RND_mfp"/>
    <property type="match status" value="1"/>
</dbReference>
<dbReference type="InterPro" id="IPR058792">
    <property type="entry name" value="Beta-barrel_RND_2"/>
</dbReference>
<dbReference type="Gene3D" id="2.40.30.170">
    <property type="match status" value="1"/>
</dbReference>
<evidence type="ECO:0000256" key="2">
    <source>
        <dbReference type="SAM" id="MobiDB-lite"/>
    </source>
</evidence>
<keyword evidence="3" id="KW-1133">Transmembrane helix</keyword>
<dbReference type="PANTHER" id="PTHR30469:SF11">
    <property type="entry name" value="BLL4320 PROTEIN"/>
    <property type="match status" value="1"/>
</dbReference>
<dbReference type="Pfam" id="PF25917">
    <property type="entry name" value="BSH_RND"/>
    <property type="match status" value="1"/>
</dbReference>
<reference evidence="7" key="1">
    <citation type="submission" date="2017-05" db="EMBL/GenBank/DDBJ databases">
        <authorList>
            <person name="Macchi M."/>
            <person name="Festa S."/>
            <person name="Coppotelli B.M."/>
            <person name="Morelli I.S."/>
        </authorList>
    </citation>
    <scope>NUCLEOTIDE SEQUENCE [LARGE SCALE GENOMIC DNA]</scope>
    <source>
        <strain evidence="7">I</strain>
    </source>
</reference>
<protein>
    <submittedName>
        <fullName evidence="6">Uncharacterized protein</fullName>
    </submittedName>
</protein>
<dbReference type="FunFam" id="2.40.30.170:FF:000010">
    <property type="entry name" value="Efflux RND transporter periplasmic adaptor subunit"/>
    <property type="match status" value="1"/>
</dbReference>
<dbReference type="EMBL" id="NHON01000012">
    <property type="protein sequence ID" value="OWJ67517.1"/>
    <property type="molecule type" value="Genomic_DNA"/>
</dbReference>
<accession>A0A211ZQZ2</accession>
<feature type="domain" description="Multidrug resistance protein MdtA-like barrel-sandwich hybrid" evidence="4">
    <location>
        <begin position="107"/>
        <end position="228"/>
    </location>
</feature>